<accession>A0A0F3IY95</accession>
<dbReference type="OrthoDB" id="8849052at2"/>
<dbReference type="RefSeq" id="WP_045774735.1">
    <property type="nucleotide sequence ID" value="NZ_LAJY01000078.1"/>
</dbReference>
<evidence type="ECO:0008006" key="3">
    <source>
        <dbReference type="Google" id="ProtNLM"/>
    </source>
</evidence>
<comment type="caution">
    <text evidence="1">The sequence shown here is derived from an EMBL/GenBank/DDBJ whole genome shotgun (WGS) entry which is preliminary data.</text>
</comment>
<keyword evidence="2" id="KW-1185">Reference proteome</keyword>
<sequence length="140" mass="15575">MTAGKLPRGIRNHNPGNIRRTTTIWRGMVPDQSGDAEFVVFSEPLWGLRALGRVLRTYYDLYHCRSVATILRRYAPPTENNTAAYIAAVAKILNVAPDAEIPRTPETWVRLMQAIVRHENGVGDAYPLALYQSAAALALD</sequence>
<gene>
    <name evidence="1" type="ORF">VZ95_04025</name>
</gene>
<proteinExistence type="predicted"/>
<dbReference type="AlphaFoldDB" id="A0A0F3IY95"/>
<protein>
    <recommendedName>
        <fullName evidence="3">Structural protein P5</fullName>
    </recommendedName>
</protein>
<dbReference type="EMBL" id="LAJY01000078">
    <property type="protein sequence ID" value="KJV10559.1"/>
    <property type="molecule type" value="Genomic_DNA"/>
</dbReference>
<reference evidence="1 2" key="1">
    <citation type="submission" date="2015-03" db="EMBL/GenBank/DDBJ databases">
        <title>Draft genome sequence of Elstera litoralis.</title>
        <authorList>
            <person name="Rahalkar M.C."/>
            <person name="Dhakephalkar P.K."/>
            <person name="Pore S.D."/>
            <person name="Arora P."/>
            <person name="Kapse N.G."/>
            <person name="Pandit P.S."/>
        </authorList>
    </citation>
    <scope>NUCLEOTIDE SEQUENCE [LARGE SCALE GENOMIC DNA]</scope>
    <source>
        <strain evidence="1 2">Dia-1</strain>
    </source>
</reference>
<dbReference type="Proteomes" id="UP000033774">
    <property type="component" value="Unassembled WGS sequence"/>
</dbReference>
<evidence type="ECO:0000313" key="2">
    <source>
        <dbReference type="Proteomes" id="UP000033774"/>
    </source>
</evidence>
<evidence type="ECO:0000313" key="1">
    <source>
        <dbReference type="EMBL" id="KJV10559.1"/>
    </source>
</evidence>
<name>A0A0F3IY95_9PROT</name>
<organism evidence="1 2">
    <name type="scientific">Elstera litoralis</name>
    <dbReference type="NCBI Taxonomy" id="552518"/>
    <lineage>
        <taxon>Bacteria</taxon>
        <taxon>Pseudomonadati</taxon>
        <taxon>Pseudomonadota</taxon>
        <taxon>Alphaproteobacteria</taxon>
        <taxon>Rhodospirillales</taxon>
        <taxon>Rhodospirillaceae</taxon>
        <taxon>Elstera</taxon>
    </lineage>
</organism>